<evidence type="ECO:0000256" key="1">
    <source>
        <dbReference type="ARBA" id="ARBA00004477"/>
    </source>
</evidence>
<dbReference type="Proteomes" id="UP000025227">
    <property type="component" value="Unplaced"/>
</dbReference>
<dbReference type="Pfam" id="PF25179">
    <property type="entry name" value="LMF1_C"/>
    <property type="match status" value="1"/>
</dbReference>
<comment type="subcellular location">
    <subcellularLocation>
        <location evidence="1 8">Endoplasmic reticulum membrane</location>
        <topology evidence="1 8">Multi-pass membrane protein</topology>
    </subcellularLocation>
</comment>
<keyword evidence="4 8" id="KW-0256">Endoplasmic reticulum</keyword>
<evidence type="ECO:0000259" key="9">
    <source>
        <dbReference type="Pfam" id="PF06762"/>
    </source>
</evidence>
<feature type="transmembrane region" description="Helical" evidence="8">
    <location>
        <begin position="342"/>
        <end position="364"/>
    </location>
</feature>
<dbReference type="InterPro" id="IPR009613">
    <property type="entry name" value="LMF"/>
</dbReference>
<proteinExistence type="inferred from homology"/>
<dbReference type="Pfam" id="PF06762">
    <property type="entry name" value="LMF1"/>
    <property type="match status" value="1"/>
</dbReference>
<keyword evidence="11" id="KW-1185">Reference proteome</keyword>
<feature type="domain" description="Lipase maturation factor 1/2 N-terminal" evidence="9">
    <location>
        <begin position="130"/>
        <end position="279"/>
    </location>
</feature>
<evidence type="ECO:0000256" key="6">
    <source>
        <dbReference type="ARBA" id="ARBA00023136"/>
    </source>
</evidence>
<dbReference type="OrthoDB" id="434126at2759"/>
<keyword evidence="6 8" id="KW-0472">Membrane</keyword>
<keyword evidence="3 8" id="KW-0812">Transmembrane</keyword>
<evidence type="ECO:0000256" key="5">
    <source>
        <dbReference type="ARBA" id="ARBA00022989"/>
    </source>
</evidence>
<dbReference type="GO" id="GO:0051604">
    <property type="term" value="P:protein maturation"/>
    <property type="evidence" value="ECO:0007669"/>
    <property type="project" value="InterPro"/>
</dbReference>
<dbReference type="PANTHER" id="PTHR14463:SF5">
    <property type="entry name" value="LIPASE MATURATION FACTOR 2"/>
    <property type="match status" value="1"/>
</dbReference>
<evidence type="ECO:0000256" key="3">
    <source>
        <dbReference type="ARBA" id="ARBA00022692"/>
    </source>
</evidence>
<protein>
    <recommendedName>
        <fullName evidence="8">Lipase maturation factor</fullName>
    </recommendedName>
</protein>
<evidence type="ECO:0000256" key="4">
    <source>
        <dbReference type="ARBA" id="ARBA00022824"/>
    </source>
</evidence>
<accession>A0A7I4Z3P7</accession>
<dbReference type="OMA" id="HYTPWSQ"/>
<organism evidence="11 12">
    <name type="scientific">Haemonchus contortus</name>
    <name type="common">Barber pole worm</name>
    <dbReference type="NCBI Taxonomy" id="6289"/>
    <lineage>
        <taxon>Eukaryota</taxon>
        <taxon>Metazoa</taxon>
        <taxon>Ecdysozoa</taxon>
        <taxon>Nematoda</taxon>
        <taxon>Chromadorea</taxon>
        <taxon>Rhabditida</taxon>
        <taxon>Rhabditina</taxon>
        <taxon>Rhabditomorpha</taxon>
        <taxon>Strongyloidea</taxon>
        <taxon>Trichostrongylidae</taxon>
        <taxon>Haemonchus</taxon>
    </lineage>
</organism>
<evidence type="ECO:0000256" key="2">
    <source>
        <dbReference type="ARBA" id="ARBA00005512"/>
    </source>
</evidence>
<evidence type="ECO:0000259" key="10">
    <source>
        <dbReference type="Pfam" id="PF25179"/>
    </source>
</evidence>
<feature type="transmembrane region" description="Helical" evidence="8">
    <location>
        <begin position="20"/>
        <end position="40"/>
    </location>
</feature>
<comment type="similarity">
    <text evidence="2 8">Belongs to the lipase maturation factor family.</text>
</comment>
<dbReference type="InterPro" id="IPR057433">
    <property type="entry name" value="LMF1/2_C"/>
</dbReference>
<feature type="transmembrane region" description="Helical" evidence="8">
    <location>
        <begin position="376"/>
        <end position="398"/>
    </location>
</feature>
<keyword evidence="7" id="KW-0325">Glycoprotein</keyword>
<feature type="transmembrane region" description="Helical" evidence="8">
    <location>
        <begin position="153"/>
        <end position="172"/>
    </location>
</feature>
<dbReference type="GO" id="GO:0005789">
    <property type="term" value="C:endoplasmic reticulum membrane"/>
    <property type="evidence" value="ECO:0007669"/>
    <property type="project" value="UniProtKB-SubCell"/>
</dbReference>
<name>A0A7I4Z3P7_HAECO</name>
<feature type="transmembrane region" description="Helical" evidence="8">
    <location>
        <begin position="598"/>
        <end position="620"/>
    </location>
</feature>
<keyword evidence="5 8" id="KW-1133">Transmembrane helix</keyword>
<reference evidence="12" key="1">
    <citation type="submission" date="2020-12" db="UniProtKB">
        <authorList>
            <consortium name="WormBaseParasite"/>
        </authorList>
    </citation>
    <scope>IDENTIFICATION</scope>
    <source>
        <strain evidence="12">MHco3</strain>
    </source>
</reference>
<dbReference type="InterPro" id="IPR057434">
    <property type="entry name" value="LMF1/2_N"/>
</dbReference>
<feature type="domain" description="Lipase maturation factor 1/2 C-terminal" evidence="10">
    <location>
        <begin position="423"/>
        <end position="558"/>
    </location>
</feature>
<dbReference type="WBParaSite" id="HCON_00167520-00001">
    <property type="protein sequence ID" value="HCON_00167520-00001"/>
    <property type="gene ID" value="HCON_00167520"/>
</dbReference>
<comment type="function">
    <text evidence="8">Involved in the maturation of specific proteins in the endoplasmic reticulum.</text>
</comment>
<dbReference type="AlphaFoldDB" id="A0A7I4Z3P7"/>
<evidence type="ECO:0000256" key="7">
    <source>
        <dbReference type="ARBA" id="ARBA00023180"/>
    </source>
</evidence>
<evidence type="ECO:0000256" key="8">
    <source>
        <dbReference type="RuleBase" id="RU361229"/>
    </source>
</evidence>
<dbReference type="PANTHER" id="PTHR14463">
    <property type="entry name" value="LIPASE MATURATION FACTOR"/>
    <property type="match status" value="1"/>
</dbReference>
<feature type="transmembrane region" description="Helical" evidence="8">
    <location>
        <begin position="219"/>
        <end position="239"/>
    </location>
</feature>
<evidence type="ECO:0000313" key="12">
    <source>
        <dbReference type="WBParaSite" id="HCON_00167520-00001"/>
    </source>
</evidence>
<feature type="transmembrane region" description="Helical" evidence="8">
    <location>
        <begin position="109"/>
        <end position="133"/>
    </location>
</feature>
<feature type="transmembrane region" description="Helical" evidence="8">
    <location>
        <begin position="251"/>
        <end position="273"/>
    </location>
</feature>
<feature type="transmembrane region" description="Helical" evidence="8">
    <location>
        <begin position="84"/>
        <end position="102"/>
    </location>
</feature>
<sequence>MGYQPPPSFLSCDRLTVKHILLCSQSLIFLIAFSSLYWQIPGLYGENGLIPVAPKLDFDGPIWECSFPILLSIYRYLNLVPSRALQLLCLIGIVLSFITACKRQSRSPIIYLILTLLYLNAQKVGGIFLWYQWDTLLIETGFHMTFLAALPDSALDSIGIFLVNWLMCRLMFASGVVKLQSNCPAWWSLTAVVIHYESQCVPTPFAWYFHNMPVWFKRLSTSLTFYIEIYQPLAFLLPISCLKKFVFLQQALLMVLIILSGNYNFFNILIIVICIPMLERGRHVEWFSSRTDMFLSLIIGIVLTAHYMYWFDVKLDIFGLQVTTEIAFNRQQLDAIVTKTTYFVVCLGIFMFVVTVTYAIYNYWTTDPASRSRKLFYCLLAVGVATPLFTISIVPFVVIDREVHDSIPETLRNFYYRIDPYQIVNPYGLFRTMTGLNGRPEVIVEGAADPNGPWKEFSFYSKPGNVSQAPIFVLPHQPRLDWQLWFAALGSYRYNPFFLSLTYHLMEDTPEVLRLMSRPQPFKETPRYIRAQLYHYHYTTPGEKVDWWTRELQYEYMPTFPKRDEVLVDYLKRSGLLLTKEYDTTNILDLLLLRLHSFVYAIDQAIFVWGMVTSCLIIIAHKFLSSFIPFGLFSLPNV</sequence>
<feature type="transmembrane region" description="Helical" evidence="8">
    <location>
        <begin position="294"/>
        <end position="311"/>
    </location>
</feature>
<evidence type="ECO:0000313" key="11">
    <source>
        <dbReference type="Proteomes" id="UP000025227"/>
    </source>
</evidence>